<evidence type="ECO:0000313" key="1">
    <source>
        <dbReference type="EMBL" id="EUA08300.1"/>
    </source>
</evidence>
<name>X7YPK8_MYCKA</name>
<organism evidence="1 2">
    <name type="scientific">Mycobacterium kansasii 662</name>
    <dbReference type="NCBI Taxonomy" id="1299326"/>
    <lineage>
        <taxon>Bacteria</taxon>
        <taxon>Bacillati</taxon>
        <taxon>Actinomycetota</taxon>
        <taxon>Actinomycetes</taxon>
        <taxon>Mycobacteriales</taxon>
        <taxon>Mycobacteriaceae</taxon>
        <taxon>Mycobacterium</taxon>
    </lineage>
</organism>
<protein>
    <submittedName>
        <fullName evidence="1">Uncharacterized protein</fullName>
    </submittedName>
</protein>
<reference evidence="1 2" key="1">
    <citation type="submission" date="2013-12" db="EMBL/GenBank/DDBJ databases">
        <authorList>
            <person name="Brown-Elliot B."/>
            <person name="Wallace R."/>
            <person name="Lenaerts A."/>
            <person name="Ordway D."/>
            <person name="DeGroote M.A."/>
            <person name="Parker T."/>
            <person name="Sizemore C."/>
            <person name="Tallon L.J."/>
            <person name="Sadzewicz L.K."/>
            <person name="Sengamalay N."/>
            <person name="Fraser C.M."/>
            <person name="Hine E."/>
            <person name="Shefchek K.A."/>
            <person name="Das S.P."/>
            <person name="Tettelin H."/>
        </authorList>
    </citation>
    <scope>NUCLEOTIDE SEQUENCE [LARGE SCALE GENOMIC DNA]</scope>
    <source>
        <strain evidence="1 2">662</strain>
    </source>
</reference>
<accession>X7YPK8</accession>
<dbReference type="EMBL" id="JAOA01000015">
    <property type="protein sequence ID" value="EUA08300.1"/>
    <property type="molecule type" value="Genomic_DNA"/>
</dbReference>
<gene>
    <name evidence="1" type="ORF">I545_6271</name>
</gene>
<comment type="caution">
    <text evidence="1">The sequence shown here is derived from an EMBL/GenBank/DDBJ whole genome shotgun (WGS) entry which is preliminary data.</text>
</comment>
<sequence>MRFDVDDVWRVSADKKIPAGFRLRGPRPATRLMRPSPNWGTSAAAMVTASPRAASAQCGVAGALLADPETRRRRAFK</sequence>
<evidence type="ECO:0000313" key="2">
    <source>
        <dbReference type="Proteomes" id="UP000020561"/>
    </source>
</evidence>
<proteinExistence type="predicted"/>
<dbReference type="Proteomes" id="UP000020561">
    <property type="component" value="Unassembled WGS sequence"/>
</dbReference>
<dbReference type="AlphaFoldDB" id="X7YPK8"/>